<dbReference type="SFLD" id="SFLDS00019">
    <property type="entry name" value="Glutathione_Transferase_(cytos"/>
    <property type="match status" value="1"/>
</dbReference>
<evidence type="ECO:0000259" key="1">
    <source>
        <dbReference type="PROSITE" id="PS50404"/>
    </source>
</evidence>
<reference evidence="3" key="1">
    <citation type="submission" date="2021-01" db="EMBL/GenBank/DDBJ databases">
        <authorList>
            <consortium name="Genoscope - CEA"/>
            <person name="William W."/>
        </authorList>
    </citation>
    <scope>NUCLEOTIDE SEQUENCE</scope>
</reference>
<dbReference type="GO" id="GO:0004364">
    <property type="term" value="F:glutathione transferase activity"/>
    <property type="evidence" value="ECO:0007669"/>
    <property type="project" value="TreeGrafter"/>
</dbReference>
<dbReference type="GO" id="GO:0005737">
    <property type="term" value="C:cytoplasm"/>
    <property type="evidence" value="ECO:0007669"/>
    <property type="project" value="InterPro"/>
</dbReference>
<dbReference type="OMA" id="RMDCDLS"/>
<protein>
    <recommendedName>
        <fullName evidence="5">Maleylacetoacetate isomerase</fullName>
    </recommendedName>
</protein>
<sequence length="214" mass="25093">MSYTLYGFAMSSCTQRIRSILNYKKLPYTQVSVNFLKKEQLSEEYKKIHPRQIIPALITPEGQALIESLAIAEYLEEVHPEKPILPKDKIQRTQVRAIAEYINSSIQPFQHLGIQQYINSHTEKKLEWKDQWTHWNMLGISNLEKSISRTRGRFSVGDQLTLADIMIYCQIDSAQTRFGLDFGQYHNIMNIYFNVNNIKEIEQSRGIYQKDFPK</sequence>
<dbReference type="PROSITE" id="PS50404">
    <property type="entry name" value="GST_NTER"/>
    <property type="match status" value="1"/>
</dbReference>
<dbReference type="NCBIfam" id="TIGR01262">
    <property type="entry name" value="maiA"/>
    <property type="match status" value="1"/>
</dbReference>
<accession>A0A8S1P271</accession>
<evidence type="ECO:0000313" key="3">
    <source>
        <dbReference type="EMBL" id="CAD8097295.1"/>
    </source>
</evidence>
<evidence type="ECO:0000313" key="4">
    <source>
        <dbReference type="Proteomes" id="UP000688137"/>
    </source>
</evidence>
<dbReference type="InterPro" id="IPR004046">
    <property type="entry name" value="GST_C"/>
</dbReference>
<dbReference type="Pfam" id="PF14497">
    <property type="entry name" value="GST_C_3"/>
    <property type="match status" value="1"/>
</dbReference>
<proteinExistence type="predicted"/>
<dbReference type="EMBL" id="CAJJDM010000106">
    <property type="protein sequence ID" value="CAD8097295.1"/>
    <property type="molecule type" value="Genomic_DNA"/>
</dbReference>
<gene>
    <name evidence="3" type="ORF">PPRIM_AZ9-3.1.T1030160</name>
</gene>
<dbReference type="GO" id="GO:0016034">
    <property type="term" value="F:maleylacetoacetate isomerase activity"/>
    <property type="evidence" value="ECO:0007669"/>
    <property type="project" value="TreeGrafter"/>
</dbReference>
<keyword evidence="4" id="KW-1185">Reference proteome</keyword>
<dbReference type="PANTHER" id="PTHR42673">
    <property type="entry name" value="MALEYLACETOACETATE ISOMERASE"/>
    <property type="match status" value="1"/>
</dbReference>
<organism evidence="3 4">
    <name type="scientific">Paramecium primaurelia</name>
    <dbReference type="NCBI Taxonomy" id="5886"/>
    <lineage>
        <taxon>Eukaryota</taxon>
        <taxon>Sar</taxon>
        <taxon>Alveolata</taxon>
        <taxon>Ciliophora</taxon>
        <taxon>Intramacronucleata</taxon>
        <taxon>Oligohymenophorea</taxon>
        <taxon>Peniculida</taxon>
        <taxon>Parameciidae</taxon>
        <taxon>Paramecium</taxon>
    </lineage>
</organism>
<dbReference type="InterPro" id="IPR040079">
    <property type="entry name" value="Glutathione_S-Trfase"/>
</dbReference>
<dbReference type="GO" id="GO:0006559">
    <property type="term" value="P:L-phenylalanine catabolic process"/>
    <property type="evidence" value="ECO:0007669"/>
    <property type="project" value="TreeGrafter"/>
</dbReference>
<dbReference type="InterPro" id="IPR005955">
    <property type="entry name" value="GST_Zeta"/>
</dbReference>
<dbReference type="FunFam" id="3.40.30.10:FF:000681">
    <property type="entry name" value="Uncharacterized protein"/>
    <property type="match status" value="1"/>
</dbReference>
<dbReference type="AlphaFoldDB" id="A0A8S1P271"/>
<dbReference type="SFLD" id="SFLDG00358">
    <property type="entry name" value="Main_(cytGST)"/>
    <property type="match status" value="1"/>
</dbReference>
<dbReference type="InterPro" id="IPR004045">
    <property type="entry name" value="Glutathione_S-Trfase_N"/>
</dbReference>
<feature type="domain" description="GST N-terminal" evidence="1">
    <location>
        <begin position="1"/>
        <end position="83"/>
    </location>
</feature>
<name>A0A8S1P271_PARPR</name>
<comment type="caution">
    <text evidence="3">The sequence shown here is derived from an EMBL/GenBank/DDBJ whole genome shotgun (WGS) entry which is preliminary data.</text>
</comment>
<evidence type="ECO:0008006" key="5">
    <source>
        <dbReference type="Google" id="ProtNLM"/>
    </source>
</evidence>
<dbReference type="InterPro" id="IPR010987">
    <property type="entry name" value="Glutathione-S-Trfase_C-like"/>
</dbReference>
<dbReference type="GO" id="GO:0006749">
    <property type="term" value="P:glutathione metabolic process"/>
    <property type="evidence" value="ECO:0007669"/>
    <property type="project" value="TreeGrafter"/>
</dbReference>
<dbReference type="PROSITE" id="PS50405">
    <property type="entry name" value="GST_CTER"/>
    <property type="match status" value="1"/>
</dbReference>
<dbReference type="PANTHER" id="PTHR42673:SF4">
    <property type="entry name" value="MALEYLACETOACETATE ISOMERASE"/>
    <property type="match status" value="1"/>
</dbReference>
<dbReference type="Pfam" id="PF13417">
    <property type="entry name" value="GST_N_3"/>
    <property type="match status" value="1"/>
</dbReference>
<evidence type="ECO:0000259" key="2">
    <source>
        <dbReference type="PROSITE" id="PS50405"/>
    </source>
</evidence>
<feature type="domain" description="GST C-terminal" evidence="2">
    <location>
        <begin position="88"/>
        <end position="214"/>
    </location>
</feature>
<dbReference type="Proteomes" id="UP000688137">
    <property type="component" value="Unassembled WGS sequence"/>
</dbReference>